<reference evidence="3" key="1">
    <citation type="submission" date="2020-09" db="EMBL/GenBank/DDBJ databases">
        <title>Genome seq and assembly of Devosia sp.</title>
        <authorList>
            <person name="Chhetri G."/>
        </authorList>
    </citation>
    <scope>NUCLEOTIDE SEQUENCE</scope>
    <source>
        <strain evidence="3">PTR5</strain>
    </source>
</reference>
<keyword evidence="1" id="KW-1133">Transmembrane helix</keyword>
<feature type="transmembrane region" description="Helical" evidence="1">
    <location>
        <begin position="20"/>
        <end position="40"/>
    </location>
</feature>
<accession>A0A927FWY3</accession>
<feature type="transmembrane region" description="Helical" evidence="1">
    <location>
        <begin position="93"/>
        <end position="115"/>
    </location>
</feature>
<name>A0A927FWY3_9HYPH</name>
<dbReference type="PANTHER" id="PTHR23028">
    <property type="entry name" value="ACETYLTRANSFERASE"/>
    <property type="match status" value="1"/>
</dbReference>
<proteinExistence type="predicted"/>
<keyword evidence="1" id="KW-0472">Membrane</keyword>
<keyword evidence="1" id="KW-0812">Transmembrane</keyword>
<evidence type="ECO:0000313" key="3">
    <source>
        <dbReference type="EMBL" id="MBD8066792.1"/>
    </source>
</evidence>
<dbReference type="InterPro" id="IPR050879">
    <property type="entry name" value="Acyltransferase_3"/>
</dbReference>
<feature type="domain" description="Acyltransferase 3" evidence="2">
    <location>
        <begin position="19"/>
        <end position="335"/>
    </location>
</feature>
<dbReference type="RefSeq" id="WP_191777211.1">
    <property type="nucleotide sequence ID" value="NZ_JACYFU010000004.1"/>
</dbReference>
<feature type="transmembrane region" description="Helical" evidence="1">
    <location>
        <begin position="52"/>
        <end position="72"/>
    </location>
</feature>
<dbReference type="AlphaFoldDB" id="A0A927FWY3"/>
<dbReference type="Proteomes" id="UP000654108">
    <property type="component" value="Unassembled WGS sequence"/>
</dbReference>
<evidence type="ECO:0000259" key="2">
    <source>
        <dbReference type="Pfam" id="PF01757"/>
    </source>
</evidence>
<dbReference type="PANTHER" id="PTHR23028:SF131">
    <property type="entry name" value="BLR2367 PROTEIN"/>
    <property type="match status" value="1"/>
</dbReference>
<feature type="transmembrane region" description="Helical" evidence="1">
    <location>
        <begin position="249"/>
        <end position="270"/>
    </location>
</feature>
<feature type="transmembrane region" description="Helical" evidence="1">
    <location>
        <begin position="319"/>
        <end position="339"/>
    </location>
</feature>
<gene>
    <name evidence="3" type="ORF">IC608_15060</name>
</gene>
<protein>
    <submittedName>
        <fullName evidence="3">Acyltransferase</fullName>
    </submittedName>
</protein>
<dbReference type="Pfam" id="PF01757">
    <property type="entry name" value="Acyl_transf_3"/>
    <property type="match status" value="1"/>
</dbReference>
<comment type="caution">
    <text evidence="3">The sequence shown here is derived from an EMBL/GenBank/DDBJ whole genome shotgun (WGS) entry which is preliminary data.</text>
</comment>
<keyword evidence="3" id="KW-0808">Transferase</keyword>
<dbReference type="EMBL" id="JACYFU010000004">
    <property type="protein sequence ID" value="MBD8066792.1"/>
    <property type="molecule type" value="Genomic_DNA"/>
</dbReference>
<feature type="transmembrane region" description="Helical" evidence="1">
    <location>
        <begin position="220"/>
        <end position="243"/>
    </location>
</feature>
<organism evidence="3 4">
    <name type="scientific">Devosia oryzisoli</name>
    <dbReference type="NCBI Taxonomy" id="2774138"/>
    <lineage>
        <taxon>Bacteria</taxon>
        <taxon>Pseudomonadati</taxon>
        <taxon>Pseudomonadota</taxon>
        <taxon>Alphaproteobacteria</taxon>
        <taxon>Hyphomicrobiales</taxon>
        <taxon>Devosiaceae</taxon>
        <taxon>Devosia</taxon>
    </lineage>
</organism>
<keyword evidence="3" id="KW-0012">Acyltransferase</keyword>
<sequence length="369" mass="39995">MVELSSAPPPLRRTLQTVQVMRGVAALAVVAYHTHLILAQPEYGGREIFADWAAKGWVGVNFFFVLSGFIILSAHRADIGVPRAVPRYVWRRFVRLFPLYWIGLTAYVVAAWIGLGAPDFGWSWTNLAAAYLLIETGPGQTLPLKVAWTLLYELRFYIAFIALLLSPRIGLALMGAWLVGIAVSATLLPGLGGSALSLWNIYFFFGMGACLLLPRIPDILAWPVLLAAVLVLILALAPIHFSIGEGEKSAPLLLALALGFTLLLVGAVALERSTHFSMPWPLMLIGDASYSIYLVHSATLSVLALLAHRVTHDALPGPLLFALAFGLSSLAGIVVHVLIERPLLQALRHRSPVRPAATTASGDPRRHEA</sequence>
<dbReference type="GO" id="GO:0016747">
    <property type="term" value="F:acyltransferase activity, transferring groups other than amino-acyl groups"/>
    <property type="evidence" value="ECO:0007669"/>
    <property type="project" value="InterPro"/>
</dbReference>
<feature type="transmembrane region" description="Helical" evidence="1">
    <location>
        <begin position="282"/>
        <end position="307"/>
    </location>
</feature>
<dbReference type="GO" id="GO:0000271">
    <property type="term" value="P:polysaccharide biosynthetic process"/>
    <property type="evidence" value="ECO:0007669"/>
    <property type="project" value="TreeGrafter"/>
</dbReference>
<keyword evidence="4" id="KW-1185">Reference proteome</keyword>
<feature type="transmembrane region" description="Helical" evidence="1">
    <location>
        <begin position="197"/>
        <end position="213"/>
    </location>
</feature>
<evidence type="ECO:0000256" key="1">
    <source>
        <dbReference type="SAM" id="Phobius"/>
    </source>
</evidence>
<dbReference type="GO" id="GO:0016020">
    <property type="term" value="C:membrane"/>
    <property type="evidence" value="ECO:0007669"/>
    <property type="project" value="TreeGrafter"/>
</dbReference>
<evidence type="ECO:0000313" key="4">
    <source>
        <dbReference type="Proteomes" id="UP000654108"/>
    </source>
</evidence>
<dbReference type="InterPro" id="IPR002656">
    <property type="entry name" value="Acyl_transf_3_dom"/>
</dbReference>